<sequence>MLIGQTQVLTAAHCVVDETSNLIDAPVDLKAAIGIRSAKDKPGVDYDLANVKRVVVHPRYLSAFTGEGYDIAILELDPKTVTGKNELVALPAYVPKPSNPVPAGTRLQLIGLGNLGNGTYGSDTVLQRTELVLEHLEACNEAYANWPDVGDFFEATLICAGAPRTNKFTDACDADSGGPLYAPRTAGRPYDTVIGLVSFGDKCPVLYAKTRFGTPGVYTNVAQLRGWVDANLACLAENKTCPWGGTCLDDPANGCATCQPGIEGDPTACATCKVSGYVVDKNGRSRQYGQCRPKDCRDVVPGCTTCSHRRPFNCAACNFGYKVVNNQCVLKDCLDYDRACRQCDLATPLICTACKRHHMLDAATGRCVRLPHHV</sequence>
<dbReference type="SUPFAM" id="SSF50494">
    <property type="entry name" value="Trypsin-like serine proteases"/>
    <property type="match status" value="1"/>
</dbReference>
<dbReference type="InterPro" id="IPR009003">
    <property type="entry name" value="Peptidase_S1_PA"/>
</dbReference>
<dbReference type="PANTHER" id="PTHR24253:SF183">
    <property type="entry name" value="PEPTIDASE S1 DOMAIN-CONTAINING PROTEIN"/>
    <property type="match status" value="1"/>
</dbReference>
<organism evidence="3 4">
    <name type="scientific">Chlorella ohadii</name>
    <dbReference type="NCBI Taxonomy" id="2649997"/>
    <lineage>
        <taxon>Eukaryota</taxon>
        <taxon>Viridiplantae</taxon>
        <taxon>Chlorophyta</taxon>
        <taxon>core chlorophytes</taxon>
        <taxon>Trebouxiophyceae</taxon>
        <taxon>Chlorellales</taxon>
        <taxon>Chlorellaceae</taxon>
        <taxon>Chlorella clade</taxon>
        <taxon>Chlorella</taxon>
    </lineage>
</organism>
<dbReference type="InterPro" id="IPR001254">
    <property type="entry name" value="Trypsin_dom"/>
</dbReference>
<reference evidence="3" key="1">
    <citation type="submission" date="2020-11" db="EMBL/GenBank/DDBJ databases">
        <title>Chlorella ohadii genome sequencing and assembly.</title>
        <authorList>
            <person name="Murik O."/>
            <person name="Treves H."/>
            <person name="Kedem I."/>
            <person name="Shotland Y."/>
            <person name="Kaplan A."/>
        </authorList>
    </citation>
    <scope>NUCLEOTIDE SEQUENCE</scope>
    <source>
        <strain evidence="3">1</strain>
    </source>
</reference>
<dbReference type="GO" id="GO:0004252">
    <property type="term" value="F:serine-type endopeptidase activity"/>
    <property type="evidence" value="ECO:0007669"/>
    <property type="project" value="InterPro"/>
</dbReference>
<dbReference type="EMBL" id="JADXDR010000076">
    <property type="protein sequence ID" value="KAI7840672.1"/>
    <property type="molecule type" value="Genomic_DNA"/>
</dbReference>
<dbReference type="Gene3D" id="2.40.10.10">
    <property type="entry name" value="Trypsin-like serine proteases"/>
    <property type="match status" value="2"/>
</dbReference>
<dbReference type="Pfam" id="PF00089">
    <property type="entry name" value="Trypsin"/>
    <property type="match status" value="1"/>
</dbReference>
<dbReference type="PROSITE" id="PS00134">
    <property type="entry name" value="TRYPSIN_HIS"/>
    <property type="match status" value="1"/>
</dbReference>
<name>A0AAD5DN63_9CHLO</name>
<dbReference type="InterPro" id="IPR018114">
    <property type="entry name" value="TRYPSIN_HIS"/>
</dbReference>
<evidence type="ECO:0000259" key="2">
    <source>
        <dbReference type="PROSITE" id="PS50240"/>
    </source>
</evidence>
<feature type="domain" description="Peptidase S1" evidence="2">
    <location>
        <begin position="1"/>
        <end position="233"/>
    </location>
</feature>
<dbReference type="SMART" id="SM00020">
    <property type="entry name" value="Tryp_SPc"/>
    <property type="match status" value="1"/>
</dbReference>
<evidence type="ECO:0000256" key="1">
    <source>
        <dbReference type="ARBA" id="ARBA00023157"/>
    </source>
</evidence>
<keyword evidence="1" id="KW-1015">Disulfide bond</keyword>
<evidence type="ECO:0000313" key="3">
    <source>
        <dbReference type="EMBL" id="KAI7840672.1"/>
    </source>
</evidence>
<gene>
    <name evidence="3" type="ORF">COHA_005594</name>
</gene>
<protein>
    <recommendedName>
        <fullName evidence="2">Peptidase S1 domain-containing protein</fullName>
    </recommendedName>
</protein>
<evidence type="ECO:0000313" key="4">
    <source>
        <dbReference type="Proteomes" id="UP001205105"/>
    </source>
</evidence>
<dbReference type="SUPFAM" id="SSF57184">
    <property type="entry name" value="Growth factor receptor domain"/>
    <property type="match status" value="1"/>
</dbReference>
<dbReference type="InterPro" id="IPR009030">
    <property type="entry name" value="Growth_fac_rcpt_cys_sf"/>
</dbReference>
<dbReference type="InterPro" id="IPR043504">
    <property type="entry name" value="Peptidase_S1_PA_chymotrypsin"/>
</dbReference>
<comment type="caution">
    <text evidence="3">The sequence shown here is derived from an EMBL/GenBank/DDBJ whole genome shotgun (WGS) entry which is preliminary data.</text>
</comment>
<dbReference type="PANTHER" id="PTHR24253">
    <property type="entry name" value="TRANSMEMBRANE PROTEASE SERINE"/>
    <property type="match status" value="1"/>
</dbReference>
<dbReference type="PROSITE" id="PS50240">
    <property type="entry name" value="TRYPSIN_DOM"/>
    <property type="match status" value="1"/>
</dbReference>
<dbReference type="Proteomes" id="UP001205105">
    <property type="component" value="Unassembled WGS sequence"/>
</dbReference>
<accession>A0AAD5DN63</accession>
<dbReference type="AlphaFoldDB" id="A0AAD5DN63"/>
<dbReference type="GO" id="GO:0006508">
    <property type="term" value="P:proteolysis"/>
    <property type="evidence" value="ECO:0007669"/>
    <property type="project" value="InterPro"/>
</dbReference>
<keyword evidence="4" id="KW-1185">Reference proteome</keyword>
<proteinExistence type="predicted"/>